<keyword evidence="6" id="KW-1185">Reference proteome</keyword>
<organism evidence="5 6">
    <name type="scientific">Trapa natans</name>
    <name type="common">Water chestnut</name>
    <dbReference type="NCBI Taxonomy" id="22666"/>
    <lineage>
        <taxon>Eukaryota</taxon>
        <taxon>Viridiplantae</taxon>
        <taxon>Streptophyta</taxon>
        <taxon>Embryophyta</taxon>
        <taxon>Tracheophyta</taxon>
        <taxon>Spermatophyta</taxon>
        <taxon>Magnoliopsida</taxon>
        <taxon>eudicotyledons</taxon>
        <taxon>Gunneridae</taxon>
        <taxon>Pentapetalae</taxon>
        <taxon>rosids</taxon>
        <taxon>malvids</taxon>
        <taxon>Myrtales</taxon>
        <taxon>Lythraceae</taxon>
        <taxon>Trapa</taxon>
    </lineage>
</organism>
<evidence type="ECO:0008006" key="7">
    <source>
        <dbReference type="Google" id="ProtNLM"/>
    </source>
</evidence>
<dbReference type="PANTHER" id="PTHR21450">
    <property type="entry name" value="PROTEIN ALTERED PHOSPHATE STARVATION RESPONSE 1"/>
    <property type="match status" value="1"/>
</dbReference>
<feature type="compositionally biased region" description="Acidic residues" evidence="2">
    <location>
        <begin position="127"/>
        <end position="136"/>
    </location>
</feature>
<evidence type="ECO:0000256" key="2">
    <source>
        <dbReference type="SAM" id="MobiDB-lite"/>
    </source>
</evidence>
<feature type="compositionally biased region" description="Low complexity" evidence="2">
    <location>
        <begin position="149"/>
        <end position="166"/>
    </location>
</feature>
<feature type="compositionally biased region" description="Pro residues" evidence="2">
    <location>
        <begin position="87"/>
        <end position="96"/>
    </location>
</feature>
<evidence type="ECO:0000256" key="1">
    <source>
        <dbReference type="SAM" id="Coils"/>
    </source>
</evidence>
<sequence>MGCTLSKIEDEESVVRCKERKQFMKEAVAFRNAFAAAHSAYAMSVKNTGAALSDYAQGEVQNPHHIAPSFSAPAATAASQVPYEAVRPPPPLPPLESPSRSPLQRAASAPVMKIPKEARPMEATIQEGDEEDEVESDPSGRLRQRSNSRARSQAQAQAQPPSSESRTPFTPSGHYYEYFFQQEEKMDGSSLGEAVERKIYGEVSPKLEGRVGIVPSLTVERLGEAPLPPAAAVPHAVAGKNVRRGKMGTEVKRVPRNMNLAQLFVEIDDHFLQASESAHEVSKMLEATRLHYHSNFADNRGHIDHSARVMQVITWNRSFRGLENAFDVKDDFDAEEDETHATLLDKLLAWEKKLYDEVKGGEQLKMEYQKKVGSLNRQKRRSPSSESLQRIKAAVSHLHTRYIVDMQSMDSTVSEINRLRDEQLYPKLVQLVDGMARMWEIMEDHHHAQHKIALELKYLDTSQALKETSEHHHNRTIQLFNIVGEWHLQFGLLVDNQRKYIKALNNWLRLNLIPIESSLKEKVSSPPRAQSPPIQKLLLTWQDSLDKLPNELVQTTIYKFRAVIDTLMNLQQDEMKQKMRCDETRKELTRKERSFEDWRRKLMEGRTETDELEAEDEHHRNALTERELALEILRKRLEEEQEAYERVCLQVREKSLASFSNCMPELFTAMASFAATCLNMYNNLRLMSQQQAPKVTVNAHENGSGQHMKGLKPSNTITRSFLLTTASNHFPPANSDAKQED</sequence>
<comment type="caution">
    <text evidence="5">The sequence shown here is derived from an EMBL/GenBank/DDBJ whole genome shotgun (WGS) entry which is preliminary data.</text>
</comment>
<feature type="domain" description="DUF632" evidence="3">
    <location>
        <begin position="260"/>
        <end position="565"/>
    </location>
</feature>
<evidence type="ECO:0000313" key="6">
    <source>
        <dbReference type="Proteomes" id="UP001346149"/>
    </source>
</evidence>
<keyword evidence="1" id="KW-0175">Coiled coil</keyword>
<feature type="coiled-coil region" evidence="1">
    <location>
        <begin position="581"/>
        <end position="654"/>
    </location>
</feature>
<dbReference type="Proteomes" id="UP001346149">
    <property type="component" value="Unassembled WGS sequence"/>
</dbReference>
<evidence type="ECO:0000259" key="4">
    <source>
        <dbReference type="Pfam" id="PF04783"/>
    </source>
</evidence>
<dbReference type="AlphaFoldDB" id="A0AAN7KU04"/>
<dbReference type="InterPro" id="IPR006867">
    <property type="entry name" value="DUF632"/>
</dbReference>
<dbReference type="Pfam" id="PF04783">
    <property type="entry name" value="DUF630"/>
    <property type="match status" value="1"/>
</dbReference>
<dbReference type="EMBL" id="JAXQNO010000020">
    <property type="protein sequence ID" value="KAK4772554.1"/>
    <property type="molecule type" value="Genomic_DNA"/>
</dbReference>
<protein>
    <recommendedName>
        <fullName evidence="7">DUF632 domain-containing protein</fullName>
    </recommendedName>
</protein>
<reference evidence="5 6" key="1">
    <citation type="journal article" date="2023" name="Hortic Res">
        <title>Pangenome of water caltrop reveals structural variations and asymmetric subgenome divergence after allopolyploidization.</title>
        <authorList>
            <person name="Zhang X."/>
            <person name="Chen Y."/>
            <person name="Wang L."/>
            <person name="Yuan Y."/>
            <person name="Fang M."/>
            <person name="Shi L."/>
            <person name="Lu R."/>
            <person name="Comes H.P."/>
            <person name="Ma Y."/>
            <person name="Chen Y."/>
            <person name="Huang G."/>
            <person name="Zhou Y."/>
            <person name="Zheng Z."/>
            <person name="Qiu Y."/>
        </authorList>
    </citation>
    <scope>NUCLEOTIDE SEQUENCE [LARGE SCALE GENOMIC DNA]</scope>
    <source>
        <strain evidence="5">F231</strain>
    </source>
</reference>
<dbReference type="Pfam" id="PF04782">
    <property type="entry name" value="DUF632"/>
    <property type="match status" value="1"/>
</dbReference>
<evidence type="ECO:0000313" key="5">
    <source>
        <dbReference type="EMBL" id="KAK4772554.1"/>
    </source>
</evidence>
<dbReference type="PANTHER" id="PTHR21450:SF59">
    <property type="entry name" value="PROTEIN, PUTATIVE_ 48652-45869-RELATED"/>
    <property type="match status" value="1"/>
</dbReference>
<feature type="domain" description="DUF630" evidence="4">
    <location>
        <begin position="1"/>
        <end position="59"/>
    </location>
</feature>
<name>A0AAN7KU04_TRANT</name>
<accession>A0AAN7KU04</accession>
<dbReference type="InterPro" id="IPR006868">
    <property type="entry name" value="DUF630"/>
</dbReference>
<evidence type="ECO:0000259" key="3">
    <source>
        <dbReference type="Pfam" id="PF04782"/>
    </source>
</evidence>
<gene>
    <name evidence="5" type="ORF">SAY86_014329</name>
</gene>
<feature type="region of interest" description="Disordered" evidence="2">
    <location>
        <begin position="81"/>
        <end position="173"/>
    </location>
</feature>
<proteinExistence type="predicted"/>